<name>A0A3B0TJ81_9ZZZZ</name>
<accession>A0A3B0TJ81</accession>
<reference evidence="1" key="1">
    <citation type="submission" date="2018-06" db="EMBL/GenBank/DDBJ databases">
        <authorList>
            <person name="Zhirakovskaya E."/>
        </authorList>
    </citation>
    <scope>NUCLEOTIDE SEQUENCE</scope>
</reference>
<proteinExistence type="predicted"/>
<dbReference type="AlphaFoldDB" id="A0A3B0TJ81"/>
<protein>
    <submittedName>
        <fullName evidence="1">Uncharacterized protein</fullName>
    </submittedName>
</protein>
<evidence type="ECO:0000313" key="1">
    <source>
        <dbReference type="EMBL" id="VAW14532.1"/>
    </source>
</evidence>
<sequence>MYIFTINLLSNGSFSTSRFIIFKSQKSESKVTIAKSFLFAKSNISVSVEFSSPNSRTYFESGNMSIIRFISRKDIF</sequence>
<gene>
    <name evidence="1" type="ORF">MNBD_BACTEROID01-1367</name>
</gene>
<dbReference type="EMBL" id="UOEP01000037">
    <property type="protein sequence ID" value="VAW14532.1"/>
    <property type="molecule type" value="Genomic_DNA"/>
</dbReference>
<organism evidence="1">
    <name type="scientific">hydrothermal vent metagenome</name>
    <dbReference type="NCBI Taxonomy" id="652676"/>
    <lineage>
        <taxon>unclassified sequences</taxon>
        <taxon>metagenomes</taxon>
        <taxon>ecological metagenomes</taxon>
    </lineage>
</organism>